<dbReference type="KEGG" id="ssl:SS1G_00529"/>
<dbReference type="AlphaFoldDB" id="A7E5F4"/>
<proteinExistence type="predicted"/>
<accession>A7E5F4</accession>
<evidence type="ECO:0000256" key="1">
    <source>
        <dbReference type="SAM" id="MobiDB-lite"/>
    </source>
</evidence>
<reference evidence="3" key="1">
    <citation type="journal article" date="2011" name="PLoS Genet.">
        <title>Genomic analysis of the necrotrophic fungal pathogens Sclerotinia sclerotiorum and Botrytis cinerea.</title>
        <authorList>
            <person name="Amselem J."/>
            <person name="Cuomo C.A."/>
            <person name="van Kan J.A."/>
            <person name="Viaud M."/>
            <person name="Benito E.P."/>
            <person name="Couloux A."/>
            <person name="Coutinho P.M."/>
            <person name="de Vries R.P."/>
            <person name="Dyer P.S."/>
            <person name="Fillinger S."/>
            <person name="Fournier E."/>
            <person name="Gout L."/>
            <person name="Hahn M."/>
            <person name="Kohn L."/>
            <person name="Lapalu N."/>
            <person name="Plummer K.M."/>
            <person name="Pradier J.M."/>
            <person name="Quevillon E."/>
            <person name="Sharon A."/>
            <person name="Simon A."/>
            <person name="ten Have A."/>
            <person name="Tudzynski B."/>
            <person name="Tudzynski P."/>
            <person name="Wincker P."/>
            <person name="Andrew M."/>
            <person name="Anthouard V."/>
            <person name="Beever R.E."/>
            <person name="Beffa R."/>
            <person name="Benoit I."/>
            <person name="Bouzid O."/>
            <person name="Brault B."/>
            <person name="Chen Z."/>
            <person name="Choquer M."/>
            <person name="Collemare J."/>
            <person name="Cotton P."/>
            <person name="Danchin E.G."/>
            <person name="Da Silva C."/>
            <person name="Gautier A."/>
            <person name="Giraud C."/>
            <person name="Giraud T."/>
            <person name="Gonzalez C."/>
            <person name="Grossetete S."/>
            <person name="Guldener U."/>
            <person name="Henrissat B."/>
            <person name="Howlett B.J."/>
            <person name="Kodira C."/>
            <person name="Kretschmer M."/>
            <person name="Lappartient A."/>
            <person name="Leroch M."/>
            <person name="Levis C."/>
            <person name="Mauceli E."/>
            <person name="Neuveglise C."/>
            <person name="Oeser B."/>
            <person name="Pearson M."/>
            <person name="Poulain J."/>
            <person name="Poussereau N."/>
            <person name="Quesneville H."/>
            <person name="Rascle C."/>
            <person name="Schumacher J."/>
            <person name="Segurens B."/>
            <person name="Sexton A."/>
            <person name="Silva E."/>
            <person name="Sirven C."/>
            <person name="Soanes D.M."/>
            <person name="Talbot N.J."/>
            <person name="Templeton M."/>
            <person name="Yandava C."/>
            <person name="Yarden O."/>
            <person name="Zeng Q."/>
            <person name="Rollins J.A."/>
            <person name="Lebrun M.H."/>
            <person name="Dickman M."/>
        </authorList>
    </citation>
    <scope>NUCLEOTIDE SEQUENCE [LARGE SCALE GENOMIC DNA]</scope>
    <source>
        <strain evidence="3">ATCC 18683 / 1980 / Ss-1</strain>
    </source>
</reference>
<dbReference type="Proteomes" id="UP000001312">
    <property type="component" value="Unassembled WGS sequence"/>
</dbReference>
<gene>
    <name evidence="2" type="ORF">SS1G_00529</name>
</gene>
<dbReference type="RefSeq" id="XP_001598440.1">
    <property type="nucleotide sequence ID" value="XM_001598390.1"/>
</dbReference>
<evidence type="ECO:0000313" key="3">
    <source>
        <dbReference type="Proteomes" id="UP000001312"/>
    </source>
</evidence>
<sequence>MSTGSHHENKDLHYSEKASTAEQQKHAGRTCELICPSNLGNLPE</sequence>
<dbReference type="EMBL" id="CH476621">
    <property type="protein sequence ID" value="EDN91126.1"/>
    <property type="molecule type" value="Genomic_DNA"/>
</dbReference>
<dbReference type="InParanoid" id="A7E5F4"/>
<keyword evidence="3" id="KW-1185">Reference proteome</keyword>
<feature type="region of interest" description="Disordered" evidence="1">
    <location>
        <begin position="1"/>
        <end position="44"/>
    </location>
</feature>
<evidence type="ECO:0000313" key="2">
    <source>
        <dbReference type="EMBL" id="EDN91126.1"/>
    </source>
</evidence>
<protein>
    <submittedName>
        <fullName evidence="2">Uncharacterized protein</fullName>
    </submittedName>
</protein>
<organism evidence="2 3">
    <name type="scientific">Sclerotinia sclerotiorum (strain ATCC 18683 / 1980 / Ss-1)</name>
    <name type="common">White mold</name>
    <name type="synonym">Whetzelinia sclerotiorum</name>
    <dbReference type="NCBI Taxonomy" id="665079"/>
    <lineage>
        <taxon>Eukaryota</taxon>
        <taxon>Fungi</taxon>
        <taxon>Dikarya</taxon>
        <taxon>Ascomycota</taxon>
        <taxon>Pezizomycotina</taxon>
        <taxon>Leotiomycetes</taxon>
        <taxon>Helotiales</taxon>
        <taxon>Sclerotiniaceae</taxon>
        <taxon>Sclerotinia</taxon>
    </lineage>
</organism>
<dbReference type="HOGENOM" id="CLU_3224850_0_0_1"/>
<name>A7E5F4_SCLS1</name>
<dbReference type="GeneID" id="5495208"/>
<feature type="compositionally biased region" description="Basic and acidic residues" evidence="1">
    <location>
        <begin position="1"/>
        <end position="16"/>
    </location>
</feature>